<dbReference type="NCBIfam" id="TIGR02578">
    <property type="entry name" value="cas_TM1811_Csm1"/>
    <property type="match status" value="1"/>
</dbReference>
<accession>U1GY95</accession>
<dbReference type="EMBL" id="AVOX01000061">
    <property type="protein sequence ID" value="ERF77483.1"/>
    <property type="molecule type" value="Genomic_DNA"/>
</dbReference>
<dbReference type="InterPro" id="IPR013408">
    <property type="entry name" value="Cas10/Csm1"/>
</dbReference>
<gene>
    <name evidence="13" type="ORF">N561_11225</name>
</gene>
<evidence type="ECO:0000313" key="14">
    <source>
        <dbReference type="Proteomes" id="UP000016529"/>
    </source>
</evidence>
<evidence type="ECO:0000256" key="10">
    <source>
        <dbReference type="ARBA" id="ARBA00023118"/>
    </source>
</evidence>
<dbReference type="PANTHER" id="PTHR36528:SF1">
    <property type="entry name" value="CRISPR SYSTEM SINGLE-STRAND-SPECIFIC DEOXYRIBONUCLEASE CAS10_CSM1 (SUBTYPE III-A)"/>
    <property type="match status" value="1"/>
</dbReference>
<evidence type="ECO:0000256" key="4">
    <source>
        <dbReference type="ARBA" id="ARBA00022722"/>
    </source>
</evidence>
<keyword evidence="5" id="KW-0547">Nucleotide-binding</keyword>
<dbReference type="PANTHER" id="PTHR36528">
    <property type="entry name" value="CRISPR SYSTEM SINGLE-STRAND-SPECIFIC DEOXYRIBONUCLEASE CAS10/CSM1 (SUBTYPE III-A)"/>
    <property type="match status" value="1"/>
</dbReference>
<evidence type="ECO:0000256" key="7">
    <source>
        <dbReference type="ARBA" id="ARBA00022801"/>
    </source>
</evidence>
<evidence type="ECO:0000256" key="1">
    <source>
        <dbReference type="ARBA" id="ARBA00005700"/>
    </source>
</evidence>
<sequence length="868" mass="99894">MTDFLMDASARVAFVALLHDLGKFAQRAKIDIPQSDLDGHVSVYCPYNQEKGYHTHKHAAYTGYGMDLIEKYVPELIEKDTYPFAHRKNDQQVITDSMINAAAAHHKPESFLQWIIAIADRVSSGFERETFAQYNLSSESEDNKGTGRNFYQARLLTLFEQIQLSGQKFKYCYPLQPLSAQSIFPKKRSEYEPDNDEKAQNEYKKLWEKFIEGLGDIPKQHRNSWELWLDHFDSLWQCYTSFIPSATAFGAKPDVSLYDHSKATAALATALWRWHEENKKTDEEAIISLKNKESWDINKFLLIQGDFFGIQDFIFSSGSEVQTQIAKLLRGRSFQVSLFTELAALKILQACSLPSTSQIVNAAGKFLIVAPNTDNVRQAIKKVQLELNDWFIQNTYGLVGLGIATCTASCLDFTQKNFKNLIKKLFKELDKVKLQRLDLINQSSIVLPVTYPYGVCKLNKKLPAKNEEGLSVLSLDQISIGNNLVDKSRLLILKGDSLEIYENNKTQMLSLPIFGYKVLFTKDDKFTGRFSELVSKGNLQRCWDFSIPKDQEEGVWKGYAHRYINTYIPRFSENDNRERYIINGDIDDIVPGSIKPFDYIACENREKDQKTNFFQGQVALMTLKGDVDDLGNILKKGLENPTFAKMASLSRQINLFFSLWLPVYCQKYYKNSYTVFAGGDDFFLIGPWYSTQKLAESMYEKFASYVADNPNIHFSAGMVMSKLGLPITKLGNLADKSLEQSKNYTNNVRQKNAVTIYNQTVSWEDFRELNKLEEEIEELFEAENFNISTSYLYSLIKFSEQSSSDKLEDSMWRSRLYYKTTRYVKDNIKGDLRTVAMNKLIGLFGNRGIGNWKIKFIIPLFNYFYQRR</sequence>
<dbReference type="InterPro" id="IPR052117">
    <property type="entry name" value="Cas10/Csm1_subtype-III-A"/>
</dbReference>
<dbReference type="AlphaFoldDB" id="U1GY95"/>
<dbReference type="InterPro" id="IPR043128">
    <property type="entry name" value="Rev_trsase/Diguanyl_cyclase"/>
</dbReference>
<keyword evidence="6" id="KW-0255">Endonuclease</keyword>
<protein>
    <recommendedName>
        <fullName evidence="2">CRISPR system single-strand-specific deoxyribonuclease Cas10/Csm1 (subtype III-A)</fullName>
    </recommendedName>
    <alternativeName>
        <fullName evidence="11">Cyclic oligoadenylate synthase</fullName>
    </alternativeName>
</protein>
<comment type="similarity">
    <text evidence="1">Belongs to the CRISPR-associated Cas10/Csm1 family.</text>
</comment>
<dbReference type="PATRIC" id="fig|1195244.3.peg.2154"/>
<dbReference type="Proteomes" id="UP000016529">
    <property type="component" value="Unassembled WGS sequence"/>
</dbReference>
<dbReference type="GO" id="GO:0051607">
    <property type="term" value="P:defense response to virus"/>
    <property type="evidence" value="ECO:0007669"/>
    <property type="project" value="UniProtKB-KW"/>
</dbReference>
<dbReference type="InterPro" id="IPR054767">
    <property type="entry name" value="Cas10-Cmr2_palm2"/>
</dbReference>
<dbReference type="Pfam" id="PF22335">
    <property type="entry name" value="Cas10-Cmr2_palm2"/>
    <property type="match status" value="1"/>
</dbReference>
<evidence type="ECO:0000256" key="11">
    <source>
        <dbReference type="ARBA" id="ARBA00032922"/>
    </source>
</evidence>
<evidence type="ECO:0000256" key="9">
    <source>
        <dbReference type="ARBA" id="ARBA00022840"/>
    </source>
</evidence>
<dbReference type="InterPro" id="IPR041062">
    <property type="entry name" value="Csm1_B"/>
</dbReference>
<keyword evidence="3" id="KW-0808">Transferase</keyword>
<proteinExistence type="inferred from homology"/>
<evidence type="ECO:0000313" key="13">
    <source>
        <dbReference type="EMBL" id="ERF77483.1"/>
    </source>
</evidence>
<dbReference type="Pfam" id="PF18211">
    <property type="entry name" value="Csm1_B"/>
    <property type="match status" value="1"/>
</dbReference>
<evidence type="ECO:0000256" key="5">
    <source>
        <dbReference type="ARBA" id="ARBA00022741"/>
    </source>
</evidence>
<evidence type="ECO:0000256" key="3">
    <source>
        <dbReference type="ARBA" id="ARBA00022679"/>
    </source>
</evidence>
<dbReference type="Gene3D" id="3.30.70.270">
    <property type="match status" value="1"/>
</dbReference>
<evidence type="ECO:0000256" key="6">
    <source>
        <dbReference type="ARBA" id="ARBA00022759"/>
    </source>
</evidence>
<dbReference type="RefSeq" id="WP_021462337.1">
    <property type="nucleotide sequence ID" value="NZ_AVOX01000061.1"/>
</dbReference>
<keyword evidence="10" id="KW-0051">Antiviral defense</keyword>
<dbReference type="GO" id="GO:0004527">
    <property type="term" value="F:exonuclease activity"/>
    <property type="evidence" value="ECO:0007669"/>
    <property type="project" value="UniProtKB-KW"/>
</dbReference>
<dbReference type="GO" id="GO:0004519">
    <property type="term" value="F:endonuclease activity"/>
    <property type="evidence" value="ECO:0007669"/>
    <property type="project" value="UniProtKB-KW"/>
</dbReference>
<evidence type="ECO:0000256" key="2">
    <source>
        <dbReference type="ARBA" id="ARBA00014333"/>
    </source>
</evidence>
<feature type="domain" description="GGDEF" evidence="12">
    <location>
        <begin position="618"/>
        <end position="759"/>
    </location>
</feature>
<dbReference type="InterPro" id="IPR000160">
    <property type="entry name" value="GGDEF_dom"/>
</dbReference>
<keyword evidence="9" id="KW-0067">ATP-binding</keyword>
<dbReference type="GO" id="GO:0016740">
    <property type="term" value="F:transferase activity"/>
    <property type="evidence" value="ECO:0007669"/>
    <property type="project" value="UniProtKB-KW"/>
</dbReference>
<comment type="caution">
    <text evidence="13">The sequence shown here is derived from an EMBL/GenBank/DDBJ whole genome shotgun (WGS) entry which is preliminary data.</text>
</comment>
<name>U1GY95_9PAST</name>
<organism evidence="13 14">
    <name type="scientific">Gallibacterium anatis 12656/12</name>
    <dbReference type="NCBI Taxonomy" id="1195244"/>
    <lineage>
        <taxon>Bacteria</taxon>
        <taxon>Pseudomonadati</taxon>
        <taxon>Pseudomonadota</taxon>
        <taxon>Gammaproteobacteria</taxon>
        <taxon>Pasteurellales</taxon>
        <taxon>Pasteurellaceae</taxon>
        <taxon>Gallibacterium</taxon>
    </lineage>
</organism>
<keyword evidence="8" id="KW-0269">Exonuclease</keyword>
<keyword evidence="7" id="KW-0378">Hydrolase</keyword>
<evidence type="ECO:0000259" key="12">
    <source>
        <dbReference type="PROSITE" id="PS50887"/>
    </source>
</evidence>
<dbReference type="PROSITE" id="PS50887">
    <property type="entry name" value="GGDEF"/>
    <property type="match status" value="1"/>
</dbReference>
<reference evidence="13 14" key="1">
    <citation type="journal article" date="2013" name="Genome Announc.">
        <title>Draft Genome Sequence of Gallibacterium anatis bv. haemolytica 12656-12 Liver, an Isolate Obtained from the Liver of a Septicemic Chicken.</title>
        <authorList>
            <person name="Kudirkiene E."/>
            <person name="Christensen H."/>
            <person name="Bojesen A.M."/>
        </authorList>
    </citation>
    <scope>NUCLEOTIDE SEQUENCE [LARGE SCALE GENOMIC DNA]</scope>
    <source>
        <strain evidence="13">12656/12</strain>
    </source>
</reference>
<keyword evidence="4" id="KW-0540">Nuclease</keyword>
<dbReference type="GO" id="GO:0005524">
    <property type="term" value="F:ATP binding"/>
    <property type="evidence" value="ECO:0007669"/>
    <property type="project" value="UniProtKB-KW"/>
</dbReference>
<evidence type="ECO:0000256" key="8">
    <source>
        <dbReference type="ARBA" id="ARBA00022839"/>
    </source>
</evidence>